<proteinExistence type="predicted"/>
<organism evidence="1 2">
    <name type="scientific">Zasmidium cellare</name>
    <name type="common">Wine cellar mold</name>
    <name type="synonym">Racodium cellare</name>
    <dbReference type="NCBI Taxonomy" id="395010"/>
    <lineage>
        <taxon>Eukaryota</taxon>
        <taxon>Fungi</taxon>
        <taxon>Dikarya</taxon>
        <taxon>Ascomycota</taxon>
        <taxon>Pezizomycotina</taxon>
        <taxon>Dothideomycetes</taxon>
        <taxon>Dothideomycetidae</taxon>
        <taxon>Mycosphaerellales</taxon>
        <taxon>Mycosphaerellaceae</taxon>
        <taxon>Zasmidium</taxon>
    </lineage>
</organism>
<name>A0ABR0EY01_ZASCE</name>
<dbReference type="Pfam" id="PF12974">
    <property type="entry name" value="Phosphonate-bd"/>
    <property type="match status" value="1"/>
</dbReference>
<keyword evidence="2" id="KW-1185">Reference proteome</keyword>
<dbReference type="PANTHER" id="PTHR35841:SF1">
    <property type="entry name" value="PHOSPHONATES-BINDING PERIPLASMIC PROTEIN"/>
    <property type="match status" value="1"/>
</dbReference>
<reference evidence="1 2" key="1">
    <citation type="journal article" date="2023" name="G3 (Bethesda)">
        <title>A chromosome-level genome assembly of Zasmidium syzygii isolated from banana leaves.</title>
        <authorList>
            <person name="van Westerhoven A.C."/>
            <person name="Mehrabi R."/>
            <person name="Talebi R."/>
            <person name="Steentjes M.B.F."/>
            <person name="Corcolon B."/>
            <person name="Chong P.A."/>
            <person name="Kema G.H.J."/>
            <person name="Seidl M.F."/>
        </authorList>
    </citation>
    <scope>NUCLEOTIDE SEQUENCE [LARGE SCALE GENOMIC DNA]</scope>
    <source>
        <strain evidence="1 2">P124</strain>
    </source>
</reference>
<accession>A0ABR0EY01</accession>
<sequence length="249" mass="27999">MSNKRYTFLIDTNLDLASTTPGWPETFARLCIDAEDTTDLEYMDAQLEEQIPDIAFMPSGDYHRLQRVGKCGYRGLAIPTSKMTGQPAVPSVVVVKHDDPAESLLDLRGATFGYINRSCTSCYFAAGVMLAQHNEDSRQFLKLQKTPPWQGQIDAVKSGEVRVTLVPEDVWKSDEENAKDTKVIGRWDDGVPGFVVARNDIDEAACDEFVKALVRWQPPWSNLYGPFKPFFLADVHRFFHAMDALPEGF</sequence>
<dbReference type="Proteomes" id="UP001305779">
    <property type="component" value="Unassembled WGS sequence"/>
</dbReference>
<comment type="caution">
    <text evidence="1">The sequence shown here is derived from an EMBL/GenBank/DDBJ whole genome shotgun (WGS) entry which is preliminary data.</text>
</comment>
<dbReference type="SUPFAM" id="SSF53850">
    <property type="entry name" value="Periplasmic binding protein-like II"/>
    <property type="match status" value="1"/>
</dbReference>
<evidence type="ECO:0000313" key="1">
    <source>
        <dbReference type="EMBL" id="KAK4506517.1"/>
    </source>
</evidence>
<dbReference type="Gene3D" id="3.40.190.10">
    <property type="entry name" value="Periplasmic binding protein-like II"/>
    <property type="match status" value="1"/>
</dbReference>
<dbReference type="EMBL" id="JAXOVC010000001">
    <property type="protein sequence ID" value="KAK4506517.1"/>
    <property type="molecule type" value="Genomic_DNA"/>
</dbReference>
<evidence type="ECO:0000313" key="2">
    <source>
        <dbReference type="Proteomes" id="UP001305779"/>
    </source>
</evidence>
<gene>
    <name evidence="1" type="ORF">PRZ48_000249</name>
</gene>
<dbReference type="PANTHER" id="PTHR35841">
    <property type="entry name" value="PHOSPHONATES-BINDING PERIPLASMIC PROTEIN"/>
    <property type="match status" value="1"/>
</dbReference>
<protein>
    <submittedName>
        <fullName evidence="1">Uncharacterized protein</fullName>
    </submittedName>
</protein>